<name>A0A060YFX2_ONCMY</name>
<dbReference type="Proteomes" id="UP000193380">
    <property type="component" value="Unassembled WGS sequence"/>
</dbReference>
<gene>
    <name evidence="1" type="ORF">GSONMT00008296001</name>
</gene>
<dbReference type="EMBL" id="FR910522">
    <property type="protein sequence ID" value="CDQ90427.1"/>
    <property type="molecule type" value="Genomic_DNA"/>
</dbReference>
<dbReference type="AlphaFoldDB" id="A0A060YFX2"/>
<dbReference type="PaxDb" id="8022-A0A060YFX2"/>
<sequence>MQKETGGDAEKQLKNATVQVFQCRSLVTLQPRKIFVSEDISFLQNYKDTVKRAQCTLPDPERVSGALIDVAKHLGNLQFRVWEKMQEIVHYISHCVDCRAPQALLKLSGFYPTGHSQDVFCFQYSSRQALQKLWLHNRTTGSLKMSQHTGQEKSTSERETLEAMAHCLSLCYGFGSLLMKVYFKKV</sequence>
<evidence type="ECO:0000313" key="2">
    <source>
        <dbReference type="Proteomes" id="UP000193380"/>
    </source>
</evidence>
<organism evidence="1 2">
    <name type="scientific">Oncorhynchus mykiss</name>
    <name type="common">Rainbow trout</name>
    <name type="synonym">Salmo gairdneri</name>
    <dbReference type="NCBI Taxonomy" id="8022"/>
    <lineage>
        <taxon>Eukaryota</taxon>
        <taxon>Metazoa</taxon>
        <taxon>Chordata</taxon>
        <taxon>Craniata</taxon>
        <taxon>Vertebrata</taxon>
        <taxon>Euteleostomi</taxon>
        <taxon>Actinopterygii</taxon>
        <taxon>Neopterygii</taxon>
        <taxon>Teleostei</taxon>
        <taxon>Protacanthopterygii</taxon>
        <taxon>Salmoniformes</taxon>
        <taxon>Salmonidae</taxon>
        <taxon>Salmoninae</taxon>
        <taxon>Oncorhynchus</taxon>
    </lineage>
</organism>
<accession>A0A060YFX2</accession>
<proteinExistence type="predicted"/>
<protein>
    <submittedName>
        <fullName evidence="1">Uncharacterized protein</fullName>
    </submittedName>
</protein>
<dbReference type="STRING" id="8022.A0A060YFX2"/>
<reference evidence="1" key="1">
    <citation type="journal article" date="2014" name="Nat. Commun.">
        <title>The rainbow trout genome provides novel insights into evolution after whole-genome duplication in vertebrates.</title>
        <authorList>
            <person name="Berthelot C."/>
            <person name="Brunet F."/>
            <person name="Chalopin D."/>
            <person name="Juanchich A."/>
            <person name="Bernard M."/>
            <person name="Noel B."/>
            <person name="Bento P."/>
            <person name="Da Silva C."/>
            <person name="Labadie K."/>
            <person name="Alberti A."/>
            <person name="Aury J.M."/>
            <person name="Louis A."/>
            <person name="Dehais P."/>
            <person name="Bardou P."/>
            <person name="Montfort J."/>
            <person name="Klopp C."/>
            <person name="Cabau C."/>
            <person name="Gaspin C."/>
            <person name="Thorgaard G.H."/>
            <person name="Boussaha M."/>
            <person name="Quillet E."/>
            <person name="Guyomard R."/>
            <person name="Galiana D."/>
            <person name="Bobe J."/>
            <person name="Volff J.N."/>
            <person name="Genet C."/>
            <person name="Wincker P."/>
            <person name="Jaillon O."/>
            <person name="Roest Crollius H."/>
            <person name="Guiguen Y."/>
        </authorList>
    </citation>
    <scope>NUCLEOTIDE SEQUENCE [LARGE SCALE GENOMIC DNA]</scope>
</reference>
<evidence type="ECO:0000313" key="1">
    <source>
        <dbReference type="EMBL" id="CDQ90427.1"/>
    </source>
</evidence>
<reference evidence="1" key="2">
    <citation type="submission" date="2014-03" db="EMBL/GenBank/DDBJ databases">
        <authorList>
            <person name="Genoscope - CEA"/>
        </authorList>
    </citation>
    <scope>NUCLEOTIDE SEQUENCE</scope>
</reference>